<accession>A0A3G5ADQ0</accession>
<name>A0A3G5ADQ0_9VIRU</name>
<reference evidence="1" key="1">
    <citation type="submission" date="2018-10" db="EMBL/GenBank/DDBJ databases">
        <title>Hidden diversity of soil giant viruses.</title>
        <authorList>
            <person name="Schulz F."/>
            <person name="Alteio L."/>
            <person name="Goudeau D."/>
            <person name="Ryan E.M."/>
            <person name="Malmstrom R.R."/>
            <person name="Blanchard J."/>
            <person name="Woyke T."/>
        </authorList>
    </citation>
    <scope>NUCLEOTIDE SEQUENCE</scope>
    <source>
        <strain evidence="1">SAV1</strain>
    </source>
</reference>
<dbReference type="EMBL" id="MK072445">
    <property type="protein sequence ID" value="AYV85297.1"/>
    <property type="molecule type" value="Genomic_DNA"/>
</dbReference>
<proteinExistence type="predicted"/>
<organism evidence="1">
    <name type="scientific">Satyrvirus sp</name>
    <dbReference type="NCBI Taxonomy" id="2487771"/>
    <lineage>
        <taxon>Viruses</taxon>
        <taxon>Varidnaviria</taxon>
        <taxon>Bamfordvirae</taxon>
        <taxon>Nucleocytoviricota</taxon>
        <taxon>Megaviricetes</taxon>
        <taxon>Imitervirales</taxon>
        <taxon>Mimiviridae</taxon>
        <taxon>Megamimivirinae</taxon>
    </lineage>
</organism>
<gene>
    <name evidence="1" type="ORF">Satyrvirus9_23</name>
</gene>
<evidence type="ECO:0000313" key="1">
    <source>
        <dbReference type="EMBL" id="AYV85297.1"/>
    </source>
</evidence>
<protein>
    <submittedName>
        <fullName evidence="1">Uncharacterized protein</fullName>
    </submittedName>
</protein>
<sequence>MDLITTSDNSENSIQYLSSVKPVSNKLPNKEFKAFKAFKALLNGGSFDEDVLPPADLFVDTHIYQKMNDVVRRTNILIGGAKKRKKTAKRKKVPVKVEIVKQGKYIVRR</sequence>